<evidence type="ECO:0000256" key="3">
    <source>
        <dbReference type="ARBA" id="ARBA00022643"/>
    </source>
</evidence>
<dbReference type="Proteomes" id="UP000763088">
    <property type="component" value="Unassembled WGS sequence"/>
</dbReference>
<reference evidence="7" key="1">
    <citation type="submission" date="2019-04" db="EMBL/GenBank/DDBJ databases">
        <title>Evolution of Biomass-Degrading Anaerobic Consortia Revealed by Metagenomics.</title>
        <authorList>
            <person name="Peng X."/>
        </authorList>
    </citation>
    <scope>NUCLEOTIDE SEQUENCE</scope>
    <source>
        <strain evidence="7">SIG141</strain>
    </source>
</reference>
<dbReference type="InterPro" id="IPR016446">
    <property type="entry name" value="Flavin_OxRdtase_Frp"/>
</dbReference>
<dbReference type="GO" id="GO:0016491">
    <property type="term" value="F:oxidoreductase activity"/>
    <property type="evidence" value="ECO:0007669"/>
    <property type="project" value="UniProtKB-UniRule"/>
</dbReference>
<dbReference type="InterPro" id="IPR029479">
    <property type="entry name" value="Nitroreductase"/>
</dbReference>
<comment type="caution">
    <text evidence="7">The sequence shown here is derived from an EMBL/GenBank/DDBJ whole genome shotgun (WGS) entry which is preliminary data.</text>
</comment>
<keyword evidence="5" id="KW-0521">NADP</keyword>
<dbReference type="AlphaFoldDB" id="A0A928BQF7"/>
<keyword evidence="3 5" id="KW-0288">FMN</keyword>
<dbReference type="Pfam" id="PF00881">
    <property type="entry name" value="Nitroreductase"/>
    <property type="match status" value="1"/>
</dbReference>
<protein>
    <submittedName>
        <fullName evidence="7">NADPH-dependent oxidoreductase</fullName>
    </submittedName>
</protein>
<organism evidence="7 8">
    <name type="scientific">Xylanibacter ruminicola</name>
    <name type="common">Prevotella ruminicola</name>
    <dbReference type="NCBI Taxonomy" id="839"/>
    <lineage>
        <taxon>Bacteria</taxon>
        <taxon>Pseudomonadati</taxon>
        <taxon>Bacteroidota</taxon>
        <taxon>Bacteroidia</taxon>
        <taxon>Bacteroidales</taxon>
        <taxon>Prevotellaceae</taxon>
        <taxon>Xylanibacter</taxon>
    </lineage>
</organism>
<evidence type="ECO:0000256" key="1">
    <source>
        <dbReference type="ARBA" id="ARBA00008366"/>
    </source>
</evidence>
<evidence type="ECO:0000256" key="4">
    <source>
        <dbReference type="ARBA" id="ARBA00023002"/>
    </source>
</evidence>
<gene>
    <name evidence="7" type="ORF">E7102_01340</name>
</gene>
<dbReference type="PIRSF" id="PIRSF005426">
    <property type="entry name" value="Frp"/>
    <property type="match status" value="1"/>
</dbReference>
<comment type="similarity">
    <text evidence="1 5">Belongs to the flavin oxidoreductase frp family.</text>
</comment>
<evidence type="ECO:0000259" key="6">
    <source>
        <dbReference type="Pfam" id="PF00881"/>
    </source>
</evidence>
<evidence type="ECO:0000313" key="7">
    <source>
        <dbReference type="EMBL" id="MBE6265107.1"/>
    </source>
</evidence>
<dbReference type="Gene3D" id="3.40.109.10">
    <property type="entry name" value="NADH Oxidase"/>
    <property type="match status" value="1"/>
</dbReference>
<evidence type="ECO:0000313" key="8">
    <source>
        <dbReference type="Proteomes" id="UP000763088"/>
    </source>
</evidence>
<dbReference type="PANTHER" id="PTHR43425">
    <property type="entry name" value="OXYGEN-INSENSITIVE NADPH NITROREDUCTASE"/>
    <property type="match status" value="1"/>
</dbReference>
<keyword evidence="2 5" id="KW-0285">Flavoprotein</keyword>
<evidence type="ECO:0000256" key="5">
    <source>
        <dbReference type="PIRNR" id="PIRNR005426"/>
    </source>
</evidence>
<dbReference type="InterPro" id="IPR000415">
    <property type="entry name" value="Nitroreductase-like"/>
</dbReference>
<dbReference type="SUPFAM" id="SSF55469">
    <property type="entry name" value="FMN-dependent nitroreductase-like"/>
    <property type="match status" value="1"/>
</dbReference>
<sequence length="249" mass="28550">MKNLLTRRSIRKYTSQDVSDELLNRLMTEAARTQTMGNLQLYSVIVTRSADMKAKLAPAHFNQPMVKEAPVVLTICADFNRTSTWAKCRNAEPGYDNFLSFINAATDALLYTQTLCNLMDEEGLGYCYLGTTVYQPQQIIDTLQLPKLVMPVATLTVGWPDEEPALSDRLPLESFIHHETYNDYLAKDIDTYYNYKENLEENQNFVRINNKETLAQIFTDIRYTRKDNEAISEMLAKALVQQGFGQLKF</sequence>
<keyword evidence="4 5" id="KW-0560">Oxidoreductase</keyword>
<proteinExistence type="inferred from homology"/>
<dbReference type="EMBL" id="SUYD01000001">
    <property type="protein sequence ID" value="MBE6265107.1"/>
    <property type="molecule type" value="Genomic_DNA"/>
</dbReference>
<evidence type="ECO:0000256" key="2">
    <source>
        <dbReference type="ARBA" id="ARBA00022630"/>
    </source>
</evidence>
<accession>A0A928BQF7</accession>
<dbReference type="PANTHER" id="PTHR43425:SF2">
    <property type="entry name" value="OXYGEN-INSENSITIVE NADPH NITROREDUCTASE"/>
    <property type="match status" value="1"/>
</dbReference>
<feature type="domain" description="Nitroreductase" evidence="6">
    <location>
        <begin position="5"/>
        <end position="159"/>
    </location>
</feature>
<name>A0A928BQF7_XYLRU</name>